<dbReference type="Pfam" id="PF01075">
    <property type="entry name" value="Glyco_transf_9"/>
    <property type="match status" value="1"/>
</dbReference>
<comment type="caution">
    <text evidence="3">The sequence shown here is derived from an EMBL/GenBank/DDBJ whole genome shotgun (WGS) entry which is preliminary data.</text>
</comment>
<sequence>MKKFLKHPIRYARVALEEIYYDYDPQPWQPGAVNVAVLYVPKRIGDAMAVFPVIRALQGGTRHLIVVTSRHNDGVFSPLVAEGDITTIMIRDERNVSNHKAVAREISDLYGTIDLCVEGTTRNDTRTRAFVGTLKARSNLHISKSRMRCFSSICRQAQKLHREFAPYPTCWALLMRDAGIANVPGNYEIPIEASVDADVCQALGDIGPYIALNMDGSKAARSLTLDQAQEICGYIEETYGLPIVAVCSPAGEKKANALADRVNKARRLDVPMSIHHSAAIVKHSALVVTPDTSVLHMASAFDRPVLALFAKRQDRWRPLSPQRETLISGDHLKDLDMQAVREALARLANLSTPSSAFPKAALDH</sequence>
<evidence type="ECO:0000256" key="1">
    <source>
        <dbReference type="ARBA" id="ARBA00022676"/>
    </source>
</evidence>
<evidence type="ECO:0008006" key="5">
    <source>
        <dbReference type="Google" id="ProtNLM"/>
    </source>
</evidence>
<protein>
    <recommendedName>
        <fullName evidence="5">ADP-heptose--LPS heptosyltransferase</fullName>
    </recommendedName>
</protein>
<gene>
    <name evidence="3" type="ORF">L861_02065</name>
</gene>
<keyword evidence="1" id="KW-0328">Glycosyltransferase</keyword>
<dbReference type="GO" id="GO:0008713">
    <property type="term" value="F:ADP-heptose-lipopolysaccharide heptosyltransferase activity"/>
    <property type="evidence" value="ECO:0007669"/>
    <property type="project" value="TreeGrafter"/>
</dbReference>
<name>S2KU71_LITA3</name>
<keyword evidence="2" id="KW-0808">Transferase</keyword>
<dbReference type="STRING" id="1121939.L861_02065"/>
<dbReference type="AlphaFoldDB" id="S2KU71"/>
<evidence type="ECO:0000313" key="3">
    <source>
        <dbReference type="EMBL" id="EPC04118.1"/>
    </source>
</evidence>
<dbReference type="eggNOG" id="COG0859">
    <property type="taxonomic scope" value="Bacteria"/>
</dbReference>
<dbReference type="PANTHER" id="PTHR30160:SF1">
    <property type="entry name" value="LIPOPOLYSACCHARIDE 1,2-N-ACETYLGLUCOSAMINETRANSFERASE-RELATED"/>
    <property type="match status" value="1"/>
</dbReference>
<dbReference type="RefSeq" id="WP_016414850.1">
    <property type="nucleotide sequence ID" value="NZ_AUAB01000034.1"/>
</dbReference>
<dbReference type="Proteomes" id="UP000014463">
    <property type="component" value="Unassembled WGS sequence"/>
</dbReference>
<evidence type="ECO:0000313" key="4">
    <source>
        <dbReference type="Proteomes" id="UP000014463"/>
    </source>
</evidence>
<dbReference type="GO" id="GO:0005829">
    <property type="term" value="C:cytosol"/>
    <property type="evidence" value="ECO:0007669"/>
    <property type="project" value="TreeGrafter"/>
</dbReference>
<dbReference type="Gene3D" id="3.40.50.2000">
    <property type="entry name" value="Glycogen Phosphorylase B"/>
    <property type="match status" value="1"/>
</dbReference>
<dbReference type="OrthoDB" id="89608at2"/>
<dbReference type="InterPro" id="IPR051199">
    <property type="entry name" value="LPS_LOS_Heptosyltrfase"/>
</dbReference>
<dbReference type="PANTHER" id="PTHR30160">
    <property type="entry name" value="TETRAACYLDISACCHARIDE 4'-KINASE-RELATED"/>
    <property type="match status" value="1"/>
</dbReference>
<evidence type="ECO:0000256" key="2">
    <source>
        <dbReference type="ARBA" id="ARBA00022679"/>
    </source>
</evidence>
<keyword evidence="4" id="KW-1185">Reference proteome</keyword>
<dbReference type="SUPFAM" id="SSF53756">
    <property type="entry name" value="UDP-Glycosyltransferase/glycogen phosphorylase"/>
    <property type="match status" value="1"/>
</dbReference>
<dbReference type="InterPro" id="IPR002201">
    <property type="entry name" value="Glyco_trans_9"/>
</dbReference>
<proteinExistence type="predicted"/>
<dbReference type="PATRIC" id="fig|1121939.11.peg.388"/>
<organism evidence="3 4">
    <name type="scientific">Litchfieldella anticariensis (strain DSM 16096 / CECT 5854 / CIP 108499 / LMG 22089 / FP35)</name>
    <name type="common">Halomonas anticariensis</name>
    <dbReference type="NCBI Taxonomy" id="1121939"/>
    <lineage>
        <taxon>Bacteria</taxon>
        <taxon>Pseudomonadati</taxon>
        <taxon>Pseudomonadota</taxon>
        <taxon>Gammaproteobacteria</taxon>
        <taxon>Oceanospirillales</taxon>
        <taxon>Halomonadaceae</taxon>
        <taxon>Litchfieldella</taxon>
    </lineage>
</organism>
<dbReference type="GO" id="GO:0009244">
    <property type="term" value="P:lipopolysaccharide core region biosynthetic process"/>
    <property type="evidence" value="ECO:0007669"/>
    <property type="project" value="TreeGrafter"/>
</dbReference>
<dbReference type="EMBL" id="ASTJ01000011">
    <property type="protein sequence ID" value="EPC04118.1"/>
    <property type="molecule type" value="Genomic_DNA"/>
</dbReference>
<reference evidence="3 4" key="1">
    <citation type="journal article" date="2013" name="Genome Announc.">
        <title>Draft genome sequence of the moderately halophilic gammaproteobacterium Halomonas anticariensis FP35.</title>
        <authorList>
            <person name="Tahrioui A."/>
            <person name="Quesada E."/>
            <person name="Llamas I."/>
        </authorList>
    </citation>
    <scope>NUCLEOTIDE SEQUENCE [LARGE SCALE GENOMIC DNA]</scope>
    <source>
        <strain evidence="4">DSM 16096 / CECT 5854 / LMG 22089 / FP35</strain>
    </source>
</reference>
<accession>S2KU71</accession>